<dbReference type="SUPFAM" id="SSF52540">
    <property type="entry name" value="P-loop containing nucleoside triphosphate hydrolases"/>
    <property type="match status" value="1"/>
</dbReference>
<keyword evidence="2 8" id="KW-0436">Ligase</keyword>
<evidence type="ECO:0000256" key="2">
    <source>
        <dbReference type="ARBA" id="ARBA00022598"/>
    </source>
</evidence>
<feature type="binding site" evidence="8">
    <location>
        <position position="303"/>
    </location>
    <ligand>
        <name>GTP</name>
        <dbReference type="ChEBI" id="CHEBI:37565"/>
    </ligand>
</feature>
<comment type="pathway">
    <text evidence="8 10">Purine metabolism; AMP biosynthesis via de novo pathway; AMP from IMP: step 1/2.</text>
</comment>
<dbReference type="FunFam" id="3.90.170.10:FF:000001">
    <property type="entry name" value="Adenylosuccinate synthetase"/>
    <property type="match status" value="1"/>
</dbReference>
<name>A0A424YFR4_9FIRM</name>
<dbReference type="GO" id="GO:0046040">
    <property type="term" value="P:IMP metabolic process"/>
    <property type="evidence" value="ECO:0007669"/>
    <property type="project" value="TreeGrafter"/>
</dbReference>
<dbReference type="HAMAP" id="MF_00011">
    <property type="entry name" value="Adenylosucc_synth"/>
    <property type="match status" value="1"/>
</dbReference>
<dbReference type="NCBIfam" id="NF002223">
    <property type="entry name" value="PRK01117.1"/>
    <property type="match status" value="1"/>
</dbReference>
<dbReference type="SMART" id="SM00788">
    <property type="entry name" value="Adenylsucc_synt"/>
    <property type="match status" value="1"/>
</dbReference>
<evidence type="ECO:0000256" key="3">
    <source>
        <dbReference type="ARBA" id="ARBA00022723"/>
    </source>
</evidence>
<dbReference type="CDD" id="cd03108">
    <property type="entry name" value="AdSS"/>
    <property type="match status" value="1"/>
</dbReference>
<dbReference type="Gene3D" id="3.90.170.10">
    <property type="entry name" value="Adenylosuccinate Synthetase, subunit A, domain 3"/>
    <property type="match status" value="1"/>
</dbReference>
<comment type="similarity">
    <text evidence="8 10">Belongs to the adenylosuccinate synthetase family.</text>
</comment>
<dbReference type="PANTHER" id="PTHR11846:SF0">
    <property type="entry name" value="ADENYLOSUCCINATE SYNTHETASE"/>
    <property type="match status" value="1"/>
</dbReference>
<dbReference type="PROSITE" id="PS01266">
    <property type="entry name" value="ADENYLOSUCCIN_SYN_1"/>
    <property type="match status" value="1"/>
</dbReference>
<feature type="binding site" description="in other chain" evidence="8">
    <location>
        <begin position="38"/>
        <end position="41"/>
    </location>
    <ligand>
        <name>IMP</name>
        <dbReference type="ChEBI" id="CHEBI:58053"/>
        <note>ligand shared between dimeric partners</note>
    </ligand>
</feature>
<keyword evidence="8" id="KW-0963">Cytoplasm</keyword>
<evidence type="ECO:0000256" key="4">
    <source>
        <dbReference type="ARBA" id="ARBA00022741"/>
    </source>
</evidence>
<protein>
    <recommendedName>
        <fullName evidence="8 10">Adenylosuccinate synthetase</fullName>
        <shortName evidence="8">AMPSase</shortName>
        <shortName evidence="8">AdSS</shortName>
        <ecNumber evidence="8 10">6.3.4.4</ecNumber>
    </recommendedName>
    <alternativeName>
        <fullName evidence="8">IMP--aspartate ligase</fullName>
    </alternativeName>
</protein>
<keyword evidence="7 8" id="KW-0342">GTP-binding</keyword>
<evidence type="ECO:0000256" key="9">
    <source>
        <dbReference type="PROSITE-ProRule" id="PRU10134"/>
    </source>
</evidence>
<feature type="binding site" evidence="8">
    <location>
        <position position="13"/>
    </location>
    <ligand>
        <name>Mg(2+)</name>
        <dbReference type="ChEBI" id="CHEBI:18420"/>
    </ligand>
</feature>
<feature type="binding site" description="in other chain" evidence="8">
    <location>
        <position position="222"/>
    </location>
    <ligand>
        <name>IMP</name>
        <dbReference type="ChEBI" id="CHEBI:58053"/>
        <note>ligand shared between dimeric partners</note>
    </ligand>
</feature>
<feature type="binding site" evidence="8">
    <location>
        <begin position="411"/>
        <end position="413"/>
    </location>
    <ligand>
        <name>GTP</name>
        <dbReference type="ChEBI" id="CHEBI:37565"/>
    </ligand>
</feature>
<dbReference type="InterPro" id="IPR018220">
    <property type="entry name" value="Adenylosuccin_syn_GTP-bd"/>
</dbReference>
<proteinExistence type="inferred from homology"/>
<feature type="binding site" evidence="8">
    <location>
        <position position="40"/>
    </location>
    <ligand>
        <name>Mg(2+)</name>
        <dbReference type="ChEBI" id="CHEBI:18420"/>
    </ligand>
</feature>
<dbReference type="EC" id="6.3.4.4" evidence="8 10"/>
<reference evidence="11 12" key="1">
    <citation type="submission" date="2018-08" db="EMBL/GenBank/DDBJ databases">
        <title>The metabolism and importance of syntrophic acetate oxidation coupled to methane or sulfide production in haloalkaline environments.</title>
        <authorList>
            <person name="Timmers P.H.A."/>
            <person name="Vavourakis C.D."/>
            <person name="Sorokin D.Y."/>
            <person name="Sinninghe Damste J.S."/>
            <person name="Muyzer G."/>
            <person name="Stams A.J.M."/>
            <person name="Plugge C.M."/>
        </authorList>
    </citation>
    <scope>NUCLEOTIDE SEQUENCE [LARGE SCALE GENOMIC DNA]</scope>
    <source>
        <strain evidence="11">MSAO_Bac1</strain>
    </source>
</reference>
<keyword evidence="6 8" id="KW-0460">Magnesium</keyword>
<dbReference type="GO" id="GO:0044208">
    <property type="term" value="P:'de novo' AMP biosynthetic process"/>
    <property type="evidence" value="ECO:0007669"/>
    <property type="project" value="UniProtKB-UniRule"/>
</dbReference>
<dbReference type="InterPro" id="IPR042109">
    <property type="entry name" value="Adenylosuccinate_synth_dom1"/>
</dbReference>
<evidence type="ECO:0000256" key="7">
    <source>
        <dbReference type="ARBA" id="ARBA00023134"/>
    </source>
</evidence>
<feature type="binding site" description="in other chain" evidence="8">
    <location>
        <position position="237"/>
    </location>
    <ligand>
        <name>IMP</name>
        <dbReference type="ChEBI" id="CHEBI:58053"/>
        <note>ligand shared between dimeric partners</note>
    </ligand>
</feature>
<comment type="catalytic activity">
    <reaction evidence="8 10">
        <text>IMP + L-aspartate + GTP = N(6)-(1,2-dicarboxyethyl)-AMP + GDP + phosphate + 2 H(+)</text>
        <dbReference type="Rhea" id="RHEA:15753"/>
        <dbReference type="ChEBI" id="CHEBI:15378"/>
        <dbReference type="ChEBI" id="CHEBI:29991"/>
        <dbReference type="ChEBI" id="CHEBI:37565"/>
        <dbReference type="ChEBI" id="CHEBI:43474"/>
        <dbReference type="ChEBI" id="CHEBI:57567"/>
        <dbReference type="ChEBI" id="CHEBI:58053"/>
        <dbReference type="ChEBI" id="CHEBI:58189"/>
        <dbReference type="EC" id="6.3.4.4"/>
    </reaction>
</comment>
<feature type="active site" evidence="9">
    <location>
        <position position="138"/>
    </location>
</feature>
<keyword evidence="5 8" id="KW-0658">Purine biosynthesis</keyword>
<comment type="function">
    <text evidence="8">Plays an important role in the de novo pathway of purine nucleotide biosynthesis. Catalyzes the first committed step in the biosynthesis of AMP from IMP.</text>
</comment>
<dbReference type="Gene3D" id="1.10.300.10">
    <property type="entry name" value="Adenylosuccinate Synthetase, subunit A, domain 2"/>
    <property type="match status" value="1"/>
</dbReference>
<dbReference type="InterPro" id="IPR001114">
    <property type="entry name" value="Adenylosuccinate_synthetase"/>
</dbReference>
<dbReference type="AlphaFoldDB" id="A0A424YFR4"/>
<dbReference type="PROSITE" id="PS00513">
    <property type="entry name" value="ADENYLOSUCCIN_SYN_2"/>
    <property type="match status" value="1"/>
</dbReference>
<feature type="active site" description="Proton donor" evidence="8">
    <location>
        <position position="41"/>
    </location>
</feature>
<evidence type="ECO:0000256" key="6">
    <source>
        <dbReference type="ARBA" id="ARBA00022842"/>
    </source>
</evidence>
<dbReference type="UniPathway" id="UPA00075">
    <property type="reaction ID" value="UER00335"/>
</dbReference>
<dbReference type="NCBIfam" id="TIGR00184">
    <property type="entry name" value="purA"/>
    <property type="match status" value="1"/>
</dbReference>
<evidence type="ECO:0000256" key="1">
    <source>
        <dbReference type="ARBA" id="ARBA00011738"/>
    </source>
</evidence>
<dbReference type="InterPro" id="IPR027417">
    <property type="entry name" value="P-loop_NTPase"/>
</dbReference>
<comment type="caution">
    <text evidence="11">The sequence shown here is derived from an EMBL/GenBank/DDBJ whole genome shotgun (WGS) entry which is preliminary data.</text>
</comment>
<dbReference type="GO" id="GO:0005737">
    <property type="term" value="C:cytoplasm"/>
    <property type="evidence" value="ECO:0007669"/>
    <property type="project" value="UniProtKB-SubCell"/>
</dbReference>
<dbReference type="InterPro" id="IPR033128">
    <property type="entry name" value="Adenylosuccin_syn_Lys_AS"/>
</dbReference>
<dbReference type="GO" id="GO:0004019">
    <property type="term" value="F:adenylosuccinate synthase activity"/>
    <property type="evidence" value="ECO:0007669"/>
    <property type="project" value="UniProtKB-UniRule"/>
</dbReference>
<organism evidence="11 12">
    <name type="scientific">Candidatus Syntrophonatronum acetioxidans</name>
    <dbReference type="NCBI Taxonomy" id="1795816"/>
    <lineage>
        <taxon>Bacteria</taxon>
        <taxon>Bacillati</taxon>
        <taxon>Bacillota</taxon>
        <taxon>Clostridia</taxon>
        <taxon>Eubacteriales</taxon>
        <taxon>Syntrophomonadaceae</taxon>
        <taxon>Candidatus Syntrophonatronum</taxon>
    </lineage>
</organism>
<evidence type="ECO:0000313" key="11">
    <source>
        <dbReference type="EMBL" id="RQD76711.1"/>
    </source>
</evidence>
<dbReference type="Gene3D" id="3.40.440.10">
    <property type="entry name" value="Adenylosuccinate Synthetase, subunit A, domain 1"/>
    <property type="match status" value="1"/>
</dbReference>
<dbReference type="GO" id="GO:0000287">
    <property type="term" value="F:magnesium ion binding"/>
    <property type="evidence" value="ECO:0007669"/>
    <property type="project" value="UniProtKB-UniRule"/>
</dbReference>
<dbReference type="InterPro" id="IPR042111">
    <property type="entry name" value="Adenylosuccinate_synth_dom3"/>
</dbReference>
<evidence type="ECO:0000256" key="8">
    <source>
        <dbReference type="HAMAP-Rule" id="MF_00011"/>
    </source>
</evidence>
<feature type="binding site" evidence="8">
    <location>
        <begin position="297"/>
        <end position="303"/>
    </location>
    <ligand>
        <name>substrate</name>
    </ligand>
</feature>
<feature type="binding site" evidence="8">
    <location>
        <begin position="12"/>
        <end position="18"/>
    </location>
    <ligand>
        <name>GTP</name>
        <dbReference type="ChEBI" id="CHEBI:37565"/>
    </ligand>
</feature>
<sequence>MGTIVVVGTQWGDEGKGKVTDILAEKADMVVRFQGGNNAGHTIVIGEETYKLHLIPSGILNPGKACVLGSGMVVDPAVLLQEMEGLEKRGIDTSSIIISDRAHVIMPYHRRLDELEEERRTKKIGTTKRGIGPCYFDKVSRMGIRMGELIREKEFSQKLEHALKGKNQLLEKVYGVQPMDFKEIFDEYREYAKLLRDKVADASLIINRAVQENKNILFEGAQGAMLDLDYGTYPYVTSSNTLSGTVCLGAGLGPSWIDQVAGIVKAYTTRVGEGPFPTELHGEQAHAIREAGGEYGTTTGRPRRTGWLDTVVLRQAHRLNGLTWGVITKLDVLSGISPLKICTGYRVEGQVLEEWPVSQEVLNQAEPIYEEMKGWSQDLSEIESYQDFPPQARDYVNRISQLTGIDVALVSVGPRRDQTKIIKKIEF</sequence>
<accession>A0A424YFR4</accession>
<feature type="binding site" description="in other chain" evidence="8">
    <location>
        <position position="301"/>
    </location>
    <ligand>
        <name>IMP</name>
        <dbReference type="ChEBI" id="CHEBI:58053"/>
        <note>ligand shared between dimeric partners</note>
    </ligand>
</feature>
<comment type="subcellular location">
    <subcellularLocation>
        <location evidence="8">Cytoplasm</location>
    </subcellularLocation>
</comment>
<evidence type="ECO:0000256" key="10">
    <source>
        <dbReference type="RuleBase" id="RU000520"/>
    </source>
</evidence>
<feature type="binding site" evidence="8">
    <location>
        <begin position="329"/>
        <end position="331"/>
    </location>
    <ligand>
        <name>GTP</name>
        <dbReference type="ChEBI" id="CHEBI:37565"/>
    </ligand>
</feature>
<dbReference type="GO" id="GO:0005525">
    <property type="term" value="F:GTP binding"/>
    <property type="evidence" value="ECO:0007669"/>
    <property type="project" value="UniProtKB-UniRule"/>
</dbReference>
<gene>
    <name evidence="8" type="primary">purA</name>
    <name evidence="11" type="ORF">D5R97_03760</name>
</gene>
<dbReference type="Pfam" id="PF00709">
    <property type="entry name" value="Adenylsucc_synt"/>
    <property type="match status" value="1"/>
</dbReference>
<feature type="binding site" description="in other chain" evidence="8">
    <location>
        <position position="127"/>
    </location>
    <ligand>
        <name>IMP</name>
        <dbReference type="ChEBI" id="CHEBI:58053"/>
        <note>ligand shared between dimeric partners</note>
    </ligand>
</feature>
<evidence type="ECO:0000313" key="12">
    <source>
        <dbReference type="Proteomes" id="UP000285138"/>
    </source>
</evidence>
<feature type="active site" description="Proton acceptor" evidence="8">
    <location>
        <position position="13"/>
    </location>
</feature>
<comment type="cofactor">
    <cofactor evidence="8">
        <name>Mg(2+)</name>
        <dbReference type="ChEBI" id="CHEBI:18420"/>
    </cofactor>
    <text evidence="8">Binds 1 Mg(2+) ion per subunit.</text>
</comment>
<feature type="binding site" evidence="8">
    <location>
        <position position="141"/>
    </location>
    <ligand>
        <name>IMP</name>
        <dbReference type="ChEBI" id="CHEBI:58053"/>
        <note>ligand shared between dimeric partners</note>
    </ligand>
</feature>
<feature type="binding site" evidence="8">
    <location>
        <begin position="40"/>
        <end position="42"/>
    </location>
    <ligand>
        <name>GTP</name>
        <dbReference type="ChEBI" id="CHEBI:37565"/>
    </ligand>
</feature>
<dbReference type="FunFam" id="1.10.300.10:FF:000001">
    <property type="entry name" value="Adenylosuccinate synthetase"/>
    <property type="match status" value="1"/>
</dbReference>
<dbReference type="PANTHER" id="PTHR11846">
    <property type="entry name" value="ADENYLOSUCCINATE SYNTHETASE"/>
    <property type="match status" value="1"/>
</dbReference>
<dbReference type="EMBL" id="QZAA01000111">
    <property type="protein sequence ID" value="RQD76711.1"/>
    <property type="molecule type" value="Genomic_DNA"/>
</dbReference>
<keyword evidence="4 8" id="KW-0547">Nucleotide-binding</keyword>
<dbReference type="InterPro" id="IPR042110">
    <property type="entry name" value="Adenylosuccinate_synth_dom2"/>
</dbReference>
<feature type="binding site" description="in other chain" evidence="8">
    <location>
        <begin position="13"/>
        <end position="16"/>
    </location>
    <ligand>
        <name>IMP</name>
        <dbReference type="ChEBI" id="CHEBI:58053"/>
        <note>ligand shared between dimeric partners</note>
    </ligand>
</feature>
<comment type="subunit">
    <text evidence="1 8">Homodimer.</text>
</comment>
<dbReference type="Proteomes" id="UP000285138">
    <property type="component" value="Unassembled WGS sequence"/>
</dbReference>
<evidence type="ECO:0000256" key="5">
    <source>
        <dbReference type="ARBA" id="ARBA00022755"/>
    </source>
</evidence>
<keyword evidence="3 8" id="KW-0479">Metal-binding</keyword>